<keyword evidence="1" id="KW-0235">DNA replication</keyword>
<dbReference type="Gene3D" id="1.10.150.20">
    <property type="entry name" value="5' to 3' exonuclease, C-terminal subdomain"/>
    <property type="match status" value="1"/>
</dbReference>
<dbReference type="PANTHER" id="PTHR10133:SF27">
    <property type="entry name" value="DNA POLYMERASE NU"/>
    <property type="match status" value="1"/>
</dbReference>
<evidence type="ECO:0000256" key="2">
    <source>
        <dbReference type="ARBA" id="ARBA00023109"/>
    </source>
</evidence>
<keyword evidence="5" id="KW-1185">Reference proteome</keyword>
<dbReference type="GO" id="GO:0008408">
    <property type="term" value="F:3'-5' exonuclease activity"/>
    <property type="evidence" value="ECO:0007669"/>
    <property type="project" value="InterPro"/>
</dbReference>
<sequence>MTGHAVADLNVRAPRVPSRRWFDPVLGANLNTGAKALEAVERFQRADRRTITIAADIETPGLERSFEINCLTAAWDWPDGSGTEAILLDPARDETQHDAARSLLSLARAIVFHNAAFDTPPLYHAALLTDADIARIIDTVVIARFALPEPPPYGQGKKLEQLATKFLGWTDSKGGMERAFKAAGYKTNADGFEGMDIDAPIYRFGAMADTVATLRLEPVVREMAVAWTLDHPFVNTVAAASTRGEAEAKLGEQETVHRVMLRRSAVGLNVDRDYLTRYQEEVDVERNLAIAELAVHGLEGGTGKGAALVKYLDARGELPQPWPRTPKGALRATKADLDALAEVNSLAGAQRKLATIEKVMGYLEKVERQSAVTGRCHPQVAVLGASATGRMSYGSPELQQFKAEARPIICDDGQGLTSIDWSQIEPVTMANMAGDTAFLAPYEAGQDLYGPIMRSCGCDRDTAKVVLLSTMYGSGIAKLAATIGHTEESAAQIRRQMFEAMKRCEAWMARVQEVAYMHGRTITVGGRILPVDEGGVFKSVNYTIQGSAYDVLAHTITEMERQGLANHLQLAMHDEVVVDTEVAEEVQQIMLTPPPFLVEWSRRTPVLRTDRADMGSHWAKV</sequence>
<protein>
    <submittedName>
        <fullName evidence="4">DNA polymerase I</fullName>
    </submittedName>
</protein>
<dbReference type="GO" id="GO:0003677">
    <property type="term" value="F:DNA binding"/>
    <property type="evidence" value="ECO:0007669"/>
    <property type="project" value="InterPro"/>
</dbReference>
<reference evidence="4 5" key="1">
    <citation type="submission" date="2019-12" db="EMBL/GenBank/DDBJ databases">
        <authorList>
            <person name="Garlena R.A."/>
            <person name="Russell D.A."/>
            <person name="Pope W.H."/>
            <person name="Jacobs-Sera D."/>
            <person name="Hatfull G.F."/>
        </authorList>
    </citation>
    <scope>NUCLEOTIDE SEQUENCE [LARGE SCALE GENOMIC DNA]</scope>
</reference>
<dbReference type="GO" id="GO:0006261">
    <property type="term" value="P:DNA-templated DNA replication"/>
    <property type="evidence" value="ECO:0007669"/>
    <property type="project" value="InterPro"/>
</dbReference>
<dbReference type="GO" id="GO:0006302">
    <property type="term" value="P:double-strand break repair"/>
    <property type="evidence" value="ECO:0007669"/>
    <property type="project" value="TreeGrafter"/>
</dbReference>
<feature type="domain" description="DNA-directed DNA polymerase family A palm" evidence="3">
    <location>
        <begin position="406"/>
        <end position="584"/>
    </location>
</feature>
<dbReference type="InterPro" id="IPR036397">
    <property type="entry name" value="RNaseH_sf"/>
</dbReference>
<evidence type="ECO:0000259" key="3">
    <source>
        <dbReference type="SMART" id="SM00482"/>
    </source>
</evidence>
<dbReference type="SUPFAM" id="SSF56672">
    <property type="entry name" value="DNA/RNA polymerases"/>
    <property type="match status" value="1"/>
</dbReference>
<dbReference type="Pfam" id="PF01612">
    <property type="entry name" value="DNA_pol_A_exo1"/>
    <property type="match status" value="1"/>
</dbReference>
<dbReference type="RefSeq" id="YP_009950002.1">
    <property type="nucleotide sequence ID" value="NC_051586.1"/>
</dbReference>
<dbReference type="GO" id="GO:0003887">
    <property type="term" value="F:DNA-directed DNA polymerase activity"/>
    <property type="evidence" value="ECO:0007669"/>
    <property type="project" value="InterPro"/>
</dbReference>
<dbReference type="Proteomes" id="UP000464404">
    <property type="component" value="Segment"/>
</dbReference>
<evidence type="ECO:0000313" key="4">
    <source>
        <dbReference type="EMBL" id="QHB37793.1"/>
    </source>
</evidence>
<dbReference type="InterPro" id="IPR012337">
    <property type="entry name" value="RNaseH-like_sf"/>
</dbReference>
<dbReference type="Gene3D" id="3.30.70.370">
    <property type="match status" value="1"/>
</dbReference>
<dbReference type="InterPro" id="IPR002562">
    <property type="entry name" value="3'-5'_exonuclease_dom"/>
</dbReference>
<keyword evidence="2" id="KW-1194">Viral DNA replication</keyword>
<dbReference type="GeneID" id="60321412"/>
<dbReference type="PANTHER" id="PTHR10133">
    <property type="entry name" value="DNA POLYMERASE I"/>
    <property type="match status" value="1"/>
</dbReference>
<dbReference type="KEGG" id="vg:60321412"/>
<dbReference type="EMBL" id="MN813693">
    <property type="protein sequence ID" value="QHB37793.1"/>
    <property type="molecule type" value="Genomic_DNA"/>
</dbReference>
<evidence type="ECO:0000256" key="1">
    <source>
        <dbReference type="ARBA" id="ARBA00022705"/>
    </source>
</evidence>
<evidence type="ECO:0000313" key="5">
    <source>
        <dbReference type="Proteomes" id="UP000464404"/>
    </source>
</evidence>
<dbReference type="InterPro" id="IPR043502">
    <property type="entry name" value="DNA/RNA_pol_sf"/>
</dbReference>
<dbReference type="GO" id="GO:0039693">
    <property type="term" value="P:viral DNA genome replication"/>
    <property type="evidence" value="ECO:0007669"/>
    <property type="project" value="UniProtKB-KW"/>
</dbReference>
<dbReference type="Gene3D" id="3.30.420.10">
    <property type="entry name" value="Ribonuclease H-like superfamily/Ribonuclease H"/>
    <property type="match status" value="1"/>
</dbReference>
<dbReference type="Pfam" id="PF00476">
    <property type="entry name" value="DNA_pol_A"/>
    <property type="match status" value="1"/>
</dbReference>
<dbReference type="SUPFAM" id="SSF53098">
    <property type="entry name" value="Ribonuclease H-like"/>
    <property type="match status" value="1"/>
</dbReference>
<name>A0A6B9L9Z7_9CAUD</name>
<proteinExistence type="predicted"/>
<dbReference type="InterPro" id="IPR002298">
    <property type="entry name" value="DNA_polymerase_A"/>
</dbReference>
<dbReference type="SMART" id="SM00482">
    <property type="entry name" value="POLAc"/>
    <property type="match status" value="1"/>
</dbReference>
<organism evidence="4 5">
    <name type="scientific">Mycobacterium phage Imvubu</name>
    <dbReference type="NCBI Taxonomy" id="2686233"/>
    <lineage>
        <taxon>Viruses</taxon>
        <taxon>Duplodnaviria</taxon>
        <taxon>Heunggongvirae</taxon>
        <taxon>Uroviricota</taxon>
        <taxon>Caudoviricetes</taxon>
        <taxon>Bclasvirinae</taxon>
        <taxon>Imvubuvirus</taxon>
        <taxon>Imvubuvirus imvubu</taxon>
    </lineage>
</organism>
<accession>A0A6B9L9Z7</accession>
<gene>
    <name evidence="4" type="primary">52</name>
    <name evidence="4" type="ORF">PBI_IMVUBU_52</name>
</gene>
<dbReference type="InterPro" id="IPR001098">
    <property type="entry name" value="DNA-dir_DNA_pol_A_palm_dom"/>
</dbReference>